<dbReference type="RefSeq" id="WP_110030012.1">
    <property type="nucleotide sequence ID" value="NZ_QGTR01000001.1"/>
</dbReference>
<proteinExistence type="predicted"/>
<feature type="compositionally biased region" description="Basic and acidic residues" evidence="1">
    <location>
        <begin position="43"/>
        <end position="74"/>
    </location>
</feature>
<evidence type="ECO:0000313" key="2">
    <source>
        <dbReference type="EMBL" id="PWW03447.1"/>
    </source>
</evidence>
<comment type="caution">
    <text evidence="2">The sequence shown here is derived from an EMBL/GenBank/DDBJ whole genome shotgun (WGS) entry which is preliminary data.</text>
</comment>
<dbReference type="EMBL" id="QGTR01000001">
    <property type="protein sequence ID" value="PWW03447.1"/>
    <property type="molecule type" value="Genomic_DNA"/>
</dbReference>
<organism evidence="2 3">
    <name type="scientific">Hoeflea marina</name>
    <dbReference type="NCBI Taxonomy" id="274592"/>
    <lineage>
        <taxon>Bacteria</taxon>
        <taxon>Pseudomonadati</taxon>
        <taxon>Pseudomonadota</taxon>
        <taxon>Alphaproteobacteria</taxon>
        <taxon>Hyphomicrobiales</taxon>
        <taxon>Rhizobiaceae</taxon>
        <taxon>Hoeflea</taxon>
    </lineage>
</organism>
<accession>A0A317PR89</accession>
<keyword evidence="3" id="KW-1185">Reference proteome</keyword>
<reference evidence="2 3" key="1">
    <citation type="submission" date="2018-05" db="EMBL/GenBank/DDBJ databases">
        <title>Genomic Encyclopedia of Type Strains, Phase IV (KMG-IV): sequencing the most valuable type-strain genomes for metagenomic binning, comparative biology and taxonomic classification.</title>
        <authorList>
            <person name="Goeker M."/>
        </authorList>
    </citation>
    <scope>NUCLEOTIDE SEQUENCE [LARGE SCALE GENOMIC DNA]</scope>
    <source>
        <strain evidence="2 3">DSM 16791</strain>
    </source>
</reference>
<evidence type="ECO:0000313" key="3">
    <source>
        <dbReference type="Proteomes" id="UP000246352"/>
    </source>
</evidence>
<sequence length="74" mass="7974">MSTKKQATPAPDAIRKDAKGQFKQSDKGSHNSGVSSAKPRVITGHDDATSQKPSGEDWKIHRDEGEANEGEFHG</sequence>
<name>A0A317PR89_9HYPH</name>
<dbReference type="AlphaFoldDB" id="A0A317PR89"/>
<feature type="region of interest" description="Disordered" evidence="1">
    <location>
        <begin position="1"/>
        <end position="74"/>
    </location>
</feature>
<feature type="compositionally biased region" description="Basic and acidic residues" evidence="1">
    <location>
        <begin position="13"/>
        <end position="29"/>
    </location>
</feature>
<dbReference type="Proteomes" id="UP000246352">
    <property type="component" value="Unassembled WGS sequence"/>
</dbReference>
<dbReference type="OrthoDB" id="8117066at2"/>
<gene>
    <name evidence="2" type="ORF">DFR52_101127</name>
</gene>
<evidence type="ECO:0000256" key="1">
    <source>
        <dbReference type="SAM" id="MobiDB-lite"/>
    </source>
</evidence>
<protein>
    <submittedName>
        <fullName evidence="2">Uncharacterized protein</fullName>
    </submittedName>
</protein>